<proteinExistence type="predicted"/>
<reference evidence="2 3" key="1">
    <citation type="submission" date="2018-03" db="EMBL/GenBank/DDBJ databases">
        <title>Draft Genome Sequences of the Obligatory Marine Myxobacteria Enhygromyxa salina SWB005.</title>
        <authorList>
            <person name="Poehlein A."/>
            <person name="Moghaddam J.A."/>
            <person name="Harms H."/>
            <person name="Alanjari M."/>
            <person name="Koenig G.M."/>
            <person name="Daniel R."/>
            <person name="Schaeberle T.F."/>
        </authorList>
    </citation>
    <scope>NUCLEOTIDE SEQUENCE [LARGE SCALE GENOMIC DNA]</scope>
    <source>
        <strain evidence="2 3">SWB005</strain>
    </source>
</reference>
<feature type="region of interest" description="Disordered" evidence="1">
    <location>
        <begin position="198"/>
        <end position="217"/>
    </location>
</feature>
<sequence length="382" mass="40220">MPERAHLSWFAWLGAALSLLACRDPEPSAAPATSLRPSPAPVLSADDEALLASLLAEDPGDFHVARARIWRLGPARWLAKGPELPDRPSADLRGGALERPLDAVVIDPEGPRVLLPLDALVGDPKLRERWSAVQIVAVLSAGDLVTGLTRELRPTPWLTVSAGVGLTPLGREGDDLRVSWSDPACGFGLELALDTEDFGPLYEPGPAGPPSDVPGDLPGDAGAGNIARRLAPGAEIFAEQDARTPVLRLDPETPSHGERMSAAQRVSLDGPAKRGRQPITLRCRGVHVSGWVSSRDIIESTTRYAVVQDAAAPVSSCAGVGRDAITVPRATPLYEPTGTGDAALVGVVSADVELPASPGADGWWVGCVESPWGDLVVQFRLR</sequence>
<evidence type="ECO:0000313" key="3">
    <source>
        <dbReference type="Proteomes" id="UP000237968"/>
    </source>
</evidence>
<evidence type="ECO:0000256" key="1">
    <source>
        <dbReference type="SAM" id="MobiDB-lite"/>
    </source>
</evidence>
<dbReference type="Proteomes" id="UP000237968">
    <property type="component" value="Unassembled WGS sequence"/>
</dbReference>
<dbReference type="PROSITE" id="PS51257">
    <property type="entry name" value="PROKAR_LIPOPROTEIN"/>
    <property type="match status" value="1"/>
</dbReference>
<evidence type="ECO:0000313" key="2">
    <source>
        <dbReference type="EMBL" id="PRQ04086.1"/>
    </source>
</evidence>
<name>A0A2S9YGE5_9BACT</name>
<dbReference type="AlphaFoldDB" id="A0A2S9YGE5"/>
<gene>
    <name evidence="2" type="ORF">ENSA5_11340</name>
</gene>
<organism evidence="2 3">
    <name type="scientific">Enhygromyxa salina</name>
    <dbReference type="NCBI Taxonomy" id="215803"/>
    <lineage>
        <taxon>Bacteria</taxon>
        <taxon>Pseudomonadati</taxon>
        <taxon>Myxococcota</taxon>
        <taxon>Polyangia</taxon>
        <taxon>Nannocystales</taxon>
        <taxon>Nannocystaceae</taxon>
        <taxon>Enhygromyxa</taxon>
    </lineage>
</organism>
<comment type="caution">
    <text evidence="2">The sequence shown here is derived from an EMBL/GenBank/DDBJ whole genome shotgun (WGS) entry which is preliminary data.</text>
</comment>
<protein>
    <submittedName>
        <fullName evidence="2">Uncharacterized protein</fullName>
    </submittedName>
</protein>
<keyword evidence="3" id="KW-1185">Reference proteome</keyword>
<accession>A0A2S9YGE5</accession>
<dbReference type="EMBL" id="PVNK01000064">
    <property type="protein sequence ID" value="PRQ04086.1"/>
    <property type="molecule type" value="Genomic_DNA"/>
</dbReference>